<proteinExistence type="predicted"/>
<reference evidence="1" key="2">
    <citation type="submission" date="2021-04" db="EMBL/GenBank/DDBJ databases">
        <title>Isolation and genomic analysis of the ibuprofen-degrading bacterium Sphingomonas strain MPO218.</title>
        <authorList>
            <person name="Aulestia M."/>
            <person name="Flores A."/>
            <person name="Mangas E.L."/>
            <person name="Perez-Pulido A.J."/>
            <person name="Santero E."/>
            <person name="Camacho E.M."/>
        </authorList>
    </citation>
    <scope>NUCLEOTIDE SEQUENCE</scope>
    <source>
        <strain evidence="1">MPO218</strain>
    </source>
</reference>
<organism evidence="1 2">
    <name type="scientific">Rhizorhabdus wittichii</name>
    <dbReference type="NCBI Taxonomy" id="160791"/>
    <lineage>
        <taxon>Bacteria</taxon>
        <taxon>Pseudomonadati</taxon>
        <taxon>Pseudomonadota</taxon>
        <taxon>Alphaproteobacteria</taxon>
        <taxon>Sphingomonadales</taxon>
        <taxon>Sphingomonadaceae</taxon>
        <taxon>Rhizorhabdus</taxon>
    </lineage>
</organism>
<name>A0A975HBR5_9SPHN</name>
<gene>
    <name evidence="1" type="ORF">HRJ34_14995</name>
</gene>
<protein>
    <submittedName>
        <fullName evidence="1">Uncharacterized protein</fullName>
    </submittedName>
</protein>
<reference evidence="1" key="1">
    <citation type="submission" date="2020-07" db="EMBL/GenBank/DDBJ databases">
        <authorList>
            <person name="Camacho E."/>
        </authorList>
    </citation>
    <scope>NUCLEOTIDE SEQUENCE</scope>
    <source>
        <strain evidence="1">MPO218</strain>
    </source>
</reference>
<sequence>MGADMKIYVVKGEHWYVPGVATSLHWTKATADAKAGELVDQLIADLDNEIERPHFVEPASGRWEDRLQAAQLARITGADEELSDETRAAIKGEHVFGYDSPAHYFGEVSESDIWIEECDIAEPPVPIVRVTLEGGYVQAISASRPVNVTVIDHDTEEASDDSVIWDIPQDDGTTEPAFVSIWEIGGAQLDEPCSDDCLGEIARAAIAKAEGRDQ</sequence>
<evidence type="ECO:0000313" key="2">
    <source>
        <dbReference type="Proteomes" id="UP000664914"/>
    </source>
</evidence>
<dbReference type="RefSeq" id="WP_208631662.1">
    <property type="nucleotide sequence ID" value="NZ_CP059319.1"/>
</dbReference>
<accession>A0A975HBR5</accession>
<dbReference type="EMBL" id="CP059319">
    <property type="protein sequence ID" value="QTH19680.1"/>
    <property type="molecule type" value="Genomic_DNA"/>
</dbReference>
<evidence type="ECO:0000313" key="1">
    <source>
        <dbReference type="EMBL" id="QTH19680.1"/>
    </source>
</evidence>
<dbReference type="Proteomes" id="UP000664914">
    <property type="component" value="Chromosome"/>
</dbReference>
<dbReference type="AlphaFoldDB" id="A0A975HBR5"/>